<comment type="subcellular location">
    <subcellularLocation>
        <location evidence="1 5">Cytoplasm</location>
    </subcellularLocation>
</comment>
<comment type="caution">
    <text evidence="9">The sequence shown here is derived from an EMBL/GenBank/DDBJ whole genome shotgun (WGS) entry which is preliminary data.</text>
</comment>
<dbReference type="STRING" id="494026.PGLA_16505"/>
<evidence type="ECO:0000256" key="4">
    <source>
        <dbReference type="ARBA" id="ARBA00022490"/>
    </source>
</evidence>
<dbReference type="HAMAP" id="MF_01114">
    <property type="entry name" value="RecX"/>
    <property type="match status" value="1"/>
</dbReference>
<dbReference type="Pfam" id="PF21982">
    <property type="entry name" value="RecX_HTH1"/>
    <property type="match status" value="1"/>
</dbReference>
<keyword evidence="4 5" id="KW-0963">Cytoplasm</keyword>
<dbReference type="GO" id="GO:0006282">
    <property type="term" value="P:regulation of DNA repair"/>
    <property type="evidence" value="ECO:0007669"/>
    <property type="project" value="UniProtKB-UniRule"/>
</dbReference>
<dbReference type="Pfam" id="PF02631">
    <property type="entry name" value="RecX_HTH2"/>
    <property type="match status" value="1"/>
</dbReference>
<comment type="function">
    <text evidence="5">Modulates RecA activity.</text>
</comment>
<dbReference type="OrthoDB" id="5421057at2"/>
<dbReference type="InterPro" id="IPR053926">
    <property type="entry name" value="RecX_HTH_1st"/>
</dbReference>
<comment type="similarity">
    <text evidence="2 5">Belongs to the RecX family.</text>
</comment>
<reference evidence="9 10" key="1">
    <citation type="submission" date="2016-03" db="EMBL/GenBank/DDBJ databases">
        <title>Draft genome sequence of Paenibacillus glacialis DSM 22343.</title>
        <authorList>
            <person name="Shin S.-K."/>
            <person name="Yi H."/>
        </authorList>
    </citation>
    <scope>NUCLEOTIDE SEQUENCE [LARGE SCALE GENOMIC DNA]</scope>
    <source>
        <strain evidence="9 10">DSM 22343</strain>
    </source>
</reference>
<accession>A0A168K1Q8</accession>
<evidence type="ECO:0000256" key="5">
    <source>
        <dbReference type="HAMAP-Rule" id="MF_01114"/>
    </source>
</evidence>
<evidence type="ECO:0000256" key="1">
    <source>
        <dbReference type="ARBA" id="ARBA00004496"/>
    </source>
</evidence>
<dbReference type="Pfam" id="PF21981">
    <property type="entry name" value="RecX_HTH3"/>
    <property type="match status" value="1"/>
</dbReference>
<protein>
    <recommendedName>
        <fullName evidence="3 5">Regulatory protein RecX</fullName>
    </recommendedName>
</protein>
<evidence type="ECO:0000259" key="6">
    <source>
        <dbReference type="Pfam" id="PF02631"/>
    </source>
</evidence>
<gene>
    <name evidence="5" type="primary">recX</name>
    <name evidence="9" type="ORF">PGLA_16505</name>
</gene>
<evidence type="ECO:0000256" key="3">
    <source>
        <dbReference type="ARBA" id="ARBA00018111"/>
    </source>
</evidence>
<dbReference type="GO" id="GO:0005737">
    <property type="term" value="C:cytoplasm"/>
    <property type="evidence" value="ECO:0007669"/>
    <property type="project" value="UniProtKB-SubCell"/>
</dbReference>
<keyword evidence="10" id="KW-1185">Reference proteome</keyword>
<feature type="domain" description="RecX second three-helical" evidence="6">
    <location>
        <begin position="130"/>
        <end position="171"/>
    </location>
</feature>
<dbReference type="RefSeq" id="WP_068534744.1">
    <property type="nucleotide sequence ID" value="NZ_LVJH01000029.1"/>
</dbReference>
<sequence>MDAWNDDLQEQELSAVSYFPQDQELVITGVEREPKQKYRYLVSFGQYVLSVHEDIMIKYRMISGNVFWKHELEEIVLADEKQKGYVQALKYLERKSRTRKEIQIRLLEKETSQDVIEDVLARLSREGLVNDAIYAQQWAEQRITSQRKGKAWVRQELRQKGVDKLLITEALDGVSPDQEYQSALIIGRKKWNQSKGELLDKKRKTGSYLMRRGFSGEQVRQVLNQVIQEDDLQDIDDDDFECE</sequence>
<evidence type="ECO:0000256" key="2">
    <source>
        <dbReference type="ARBA" id="ARBA00009695"/>
    </source>
</evidence>
<dbReference type="Gene3D" id="1.10.10.10">
    <property type="entry name" value="Winged helix-like DNA-binding domain superfamily/Winged helix DNA-binding domain"/>
    <property type="match status" value="3"/>
</dbReference>
<organism evidence="9 10">
    <name type="scientific">Paenibacillus glacialis</name>
    <dbReference type="NCBI Taxonomy" id="494026"/>
    <lineage>
        <taxon>Bacteria</taxon>
        <taxon>Bacillati</taxon>
        <taxon>Bacillota</taxon>
        <taxon>Bacilli</taxon>
        <taxon>Bacillales</taxon>
        <taxon>Paenibacillaceae</taxon>
        <taxon>Paenibacillus</taxon>
    </lineage>
</organism>
<evidence type="ECO:0000313" key="9">
    <source>
        <dbReference type="EMBL" id="OAB41405.1"/>
    </source>
</evidence>
<feature type="domain" description="RecX third three-helical" evidence="7">
    <location>
        <begin position="177"/>
        <end position="223"/>
    </location>
</feature>
<dbReference type="InterPro" id="IPR053924">
    <property type="entry name" value="RecX_HTH_2nd"/>
</dbReference>
<dbReference type="InterPro" id="IPR053925">
    <property type="entry name" value="RecX_HTH_3rd"/>
</dbReference>
<dbReference type="EMBL" id="LVJH01000029">
    <property type="protein sequence ID" value="OAB41405.1"/>
    <property type="molecule type" value="Genomic_DNA"/>
</dbReference>
<dbReference type="InterPro" id="IPR036388">
    <property type="entry name" value="WH-like_DNA-bd_sf"/>
</dbReference>
<dbReference type="PANTHER" id="PTHR33602">
    <property type="entry name" value="REGULATORY PROTEIN RECX FAMILY PROTEIN"/>
    <property type="match status" value="1"/>
</dbReference>
<evidence type="ECO:0000259" key="7">
    <source>
        <dbReference type="Pfam" id="PF21981"/>
    </source>
</evidence>
<evidence type="ECO:0000259" key="8">
    <source>
        <dbReference type="Pfam" id="PF21982"/>
    </source>
</evidence>
<dbReference type="InterPro" id="IPR003783">
    <property type="entry name" value="Regulatory_RecX"/>
</dbReference>
<name>A0A168K1Q8_9BACL</name>
<dbReference type="Proteomes" id="UP000076967">
    <property type="component" value="Unassembled WGS sequence"/>
</dbReference>
<feature type="domain" description="RecX first three-helical" evidence="8">
    <location>
        <begin position="85"/>
        <end position="123"/>
    </location>
</feature>
<dbReference type="PANTHER" id="PTHR33602:SF1">
    <property type="entry name" value="REGULATORY PROTEIN RECX FAMILY PROTEIN"/>
    <property type="match status" value="1"/>
</dbReference>
<evidence type="ECO:0000313" key="10">
    <source>
        <dbReference type="Proteomes" id="UP000076967"/>
    </source>
</evidence>
<dbReference type="AlphaFoldDB" id="A0A168K1Q8"/>
<proteinExistence type="inferred from homology"/>